<feature type="transmembrane region" description="Helical" evidence="1">
    <location>
        <begin position="241"/>
        <end position="257"/>
    </location>
</feature>
<dbReference type="PANTHER" id="PTHR22911:SF135">
    <property type="entry name" value="BLR4310 PROTEIN"/>
    <property type="match status" value="1"/>
</dbReference>
<evidence type="ECO:0000256" key="1">
    <source>
        <dbReference type="SAM" id="Phobius"/>
    </source>
</evidence>
<proteinExistence type="predicted"/>
<dbReference type="InterPro" id="IPR000620">
    <property type="entry name" value="EamA_dom"/>
</dbReference>
<dbReference type="EMBL" id="JBAKBE010000002">
    <property type="protein sequence ID" value="MEH0095175.1"/>
    <property type="molecule type" value="Genomic_DNA"/>
</dbReference>
<gene>
    <name evidence="3" type="ORF">V6L76_02865</name>
</gene>
<dbReference type="RefSeq" id="WP_334250024.1">
    <property type="nucleotide sequence ID" value="NZ_JBAKBE010000002.1"/>
</dbReference>
<keyword evidence="4" id="KW-1185">Reference proteome</keyword>
<name>A0ABU7ZK18_9HYPH</name>
<feature type="transmembrane region" description="Helical" evidence="1">
    <location>
        <begin position="210"/>
        <end position="229"/>
    </location>
</feature>
<evidence type="ECO:0000259" key="2">
    <source>
        <dbReference type="Pfam" id="PF00892"/>
    </source>
</evidence>
<feature type="transmembrane region" description="Helical" evidence="1">
    <location>
        <begin position="40"/>
        <end position="60"/>
    </location>
</feature>
<comment type="caution">
    <text evidence="3">The sequence shown here is derived from an EMBL/GenBank/DDBJ whole genome shotgun (WGS) entry which is preliminary data.</text>
</comment>
<feature type="transmembrane region" description="Helical" evidence="1">
    <location>
        <begin position="72"/>
        <end position="95"/>
    </location>
</feature>
<evidence type="ECO:0000313" key="4">
    <source>
        <dbReference type="Proteomes" id="UP001380822"/>
    </source>
</evidence>
<protein>
    <submittedName>
        <fullName evidence="3">DMT family transporter</fullName>
    </submittedName>
</protein>
<feature type="transmembrane region" description="Helical" evidence="1">
    <location>
        <begin position="101"/>
        <end position="119"/>
    </location>
</feature>
<evidence type="ECO:0000313" key="3">
    <source>
        <dbReference type="EMBL" id="MEH0095175.1"/>
    </source>
</evidence>
<dbReference type="SUPFAM" id="SSF103481">
    <property type="entry name" value="Multidrug resistance efflux transporter EmrE"/>
    <property type="match status" value="2"/>
</dbReference>
<dbReference type="PANTHER" id="PTHR22911">
    <property type="entry name" value="ACYL-MALONYL CONDENSING ENZYME-RELATED"/>
    <property type="match status" value="1"/>
</dbReference>
<organism evidence="3 4">
    <name type="scientific">Pannonibacter anstelovis</name>
    <dbReference type="NCBI Taxonomy" id="3121537"/>
    <lineage>
        <taxon>Bacteria</taxon>
        <taxon>Pseudomonadati</taxon>
        <taxon>Pseudomonadota</taxon>
        <taxon>Alphaproteobacteria</taxon>
        <taxon>Hyphomicrobiales</taxon>
        <taxon>Stappiaceae</taxon>
        <taxon>Pannonibacter</taxon>
    </lineage>
</organism>
<dbReference type="Pfam" id="PF00892">
    <property type="entry name" value="EamA"/>
    <property type="match status" value="1"/>
</dbReference>
<sequence length="292" mass="31614">MDLRENSKAITAMLLAMAAFLTNDAIVKFIHDELPLGQIIVMRSVFACALIYAASVVTGVHREFRHLAHPTVGWRTLGELGATFFYLVALIHLPIANITAVLQSLPLLVTAAAAIFLGAAVGWRRWTAIGIGFAGVLIIIRPGVSGFNEWSLVALCGVFCMVLRDLSTRRMPQAIPTFGVTLVTCFGVMALGGVIVIFEGWQPMTARQLAIIAAGSLFLLAGYIFIIIAMRLGDIAVVSPFRYSSILWAILIGYVVWSEVPDTLTLFGTSIVVATGVYTFIRERKLAQQGQG</sequence>
<dbReference type="InterPro" id="IPR037185">
    <property type="entry name" value="EmrE-like"/>
</dbReference>
<dbReference type="Proteomes" id="UP001380822">
    <property type="component" value="Unassembled WGS sequence"/>
</dbReference>
<reference evidence="3 4" key="1">
    <citation type="submission" date="2024-02" db="EMBL/GenBank/DDBJ databases">
        <title>A new putative Pannonibacter species isolated from two cases of bloodstream infections in paediatric patients.</title>
        <authorList>
            <person name="Castellana S."/>
            <person name="De Laurentiis V."/>
            <person name="Grassi M."/>
            <person name="De Leonardis F."/>
            <person name="Mosca A."/>
            <person name="De Carlo C."/>
            <person name="Sparapano E."/>
            <person name="Ronga L."/>
            <person name="Santacroce L."/>
            <person name="Chironna M."/>
            <person name="De Robertis A."/>
            <person name="Bianco A."/>
            <person name="Del Sambro L."/>
            <person name="Capozzi L."/>
            <person name="Parisi A."/>
        </authorList>
    </citation>
    <scope>NUCLEOTIDE SEQUENCE [LARGE SCALE GENOMIC DNA]</scope>
    <source>
        <strain evidence="3 4">Pt2</strain>
    </source>
</reference>
<feature type="transmembrane region" description="Helical" evidence="1">
    <location>
        <begin position="178"/>
        <end position="198"/>
    </location>
</feature>
<keyword evidence="1" id="KW-1133">Transmembrane helix</keyword>
<feature type="transmembrane region" description="Helical" evidence="1">
    <location>
        <begin position="263"/>
        <end position="281"/>
    </location>
</feature>
<feature type="domain" description="EamA" evidence="2">
    <location>
        <begin position="150"/>
        <end position="274"/>
    </location>
</feature>
<keyword evidence="1" id="KW-0812">Transmembrane</keyword>
<accession>A0ABU7ZK18</accession>
<keyword evidence="1" id="KW-0472">Membrane</keyword>